<protein>
    <submittedName>
        <fullName evidence="1">Uncharacterized protein</fullName>
    </submittedName>
</protein>
<proteinExistence type="predicted"/>
<dbReference type="InParanoid" id="F6HSG8"/>
<dbReference type="STRING" id="29760.F6HSG8"/>
<gene>
    <name evidence="1" type="ordered locus">VIT_14s0006g00270</name>
</gene>
<dbReference type="PaxDb" id="29760-VIT_14s0006g00270.t01"/>
<accession>F6HSG8</accession>
<dbReference type="Proteomes" id="UP000009183">
    <property type="component" value="Chromosome 14"/>
</dbReference>
<keyword evidence="2" id="KW-1185">Reference proteome</keyword>
<reference evidence="2" key="1">
    <citation type="journal article" date="2007" name="Nature">
        <title>The grapevine genome sequence suggests ancestral hexaploidization in major angiosperm phyla.</title>
        <authorList>
            <consortium name="The French-Italian Public Consortium for Grapevine Genome Characterization."/>
            <person name="Jaillon O."/>
            <person name="Aury J.-M."/>
            <person name="Noel B."/>
            <person name="Policriti A."/>
            <person name="Clepet C."/>
            <person name="Casagrande A."/>
            <person name="Choisne N."/>
            <person name="Aubourg S."/>
            <person name="Vitulo N."/>
            <person name="Jubin C."/>
            <person name="Vezzi A."/>
            <person name="Legeai F."/>
            <person name="Hugueney P."/>
            <person name="Dasilva C."/>
            <person name="Horner D."/>
            <person name="Mica E."/>
            <person name="Jublot D."/>
            <person name="Poulain J."/>
            <person name="Bruyere C."/>
            <person name="Billault A."/>
            <person name="Segurens B."/>
            <person name="Gouyvenoux M."/>
            <person name="Ugarte E."/>
            <person name="Cattonaro F."/>
            <person name="Anthouard V."/>
            <person name="Vico V."/>
            <person name="Del Fabbro C."/>
            <person name="Alaux M."/>
            <person name="Di Gaspero G."/>
            <person name="Dumas V."/>
            <person name="Felice N."/>
            <person name="Paillard S."/>
            <person name="Juman I."/>
            <person name="Moroldo M."/>
            <person name="Scalabrin S."/>
            <person name="Canaguier A."/>
            <person name="Le Clainche I."/>
            <person name="Malacrida G."/>
            <person name="Durand E."/>
            <person name="Pesole G."/>
            <person name="Laucou V."/>
            <person name="Chatelet P."/>
            <person name="Merdinoglu D."/>
            <person name="Delledonne M."/>
            <person name="Pezzotti M."/>
            <person name="Lecharny A."/>
            <person name="Scarpelli C."/>
            <person name="Artiguenave F."/>
            <person name="Pe M.E."/>
            <person name="Valle G."/>
            <person name="Morgante M."/>
            <person name="Caboche M."/>
            <person name="Adam-Blondon A.-F."/>
            <person name="Weissenbach J."/>
            <person name="Quetier F."/>
            <person name="Wincker P."/>
        </authorList>
    </citation>
    <scope>NUCLEOTIDE SEQUENCE [LARGE SCALE GENOMIC DNA]</scope>
    <source>
        <strain evidence="2">cv. Pinot noir / PN40024</strain>
    </source>
</reference>
<name>F6HSG8_VITVI</name>
<dbReference type="AlphaFoldDB" id="F6HSG8"/>
<evidence type="ECO:0000313" key="1">
    <source>
        <dbReference type="EMBL" id="CCB57608.1"/>
    </source>
</evidence>
<evidence type="ECO:0000313" key="2">
    <source>
        <dbReference type="Proteomes" id="UP000009183"/>
    </source>
</evidence>
<sequence length="60" mass="6873">MQALSASLVQSGKVVTWERGLFGQLSHEDMDWFFVLNLQSRGQIGSYFHEIRHGSAIRYS</sequence>
<dbReference type="HOGENOM" id="CLU_2946345_0_0_1"/>
<organism evidence="1 2">
    <name type="scientific">Vitis vinifera</name>
    <name type="common">Grape</name>
    <dbReference type="NCBI Taxonomy" id="29760"/>
    <lineage>
        <taxon>Eukaryota</taxon>
        <taxon>Viridiplantae</taxon>
        <taxon>Streptophyta</taxon>
        <taxon>Embryophyta</taxon>
        <taxon>Tracheophyta</taxon>
        <taxon>Spermatophyta</taxon>
        <taxon>Magnoliopsida</taxon>
        <taxon>eudicotyledons</taxon>
        <taxon>Gunneridae</taxon>
        <taxon>Pentapetalae</taxon>
        <taxon>rosids</taxon>
        <taxon>Vitales</taxon>
        <taxon>Vitaceae</taxon>
        <taxon>Viteae</taxon>
        <taxon>Vitis</taxon>
    </lineage>
</organism>
<dbReference type="EMBL" id="FN596245">
    <property type="protein sequence ID" value="CCB57608.1"/>
    <property type="molecule type" value="Genomic_DNA"/>
</dbReference>